<dbReference type="InterPro" id="IPR010021">
    <property type="entry name" value="PGPP1/Gep4"/>
</dbReference>
<dbReference type="NCBIfam" id="TIGR01668">
    <property type="entry name" value="YqeG_hyp_ppase"/>
    <property type="match status" value="1"/>
</dbReference>
<accession>A0ABW5R968</accession>
<dbReference type="CDD" id="cd16416">
    <property type="entry name" value="HAD_BsYqeG-like"/>
    <property type="match status" value="1"/>
</dbReference>
<dbReference type="InterPro" id="IPR006549">
    <property type="entry name" value="HAD-SF_hydro_IIIA"/>
</dbReference>
<reference evidence="2" key="1">
    <citation type="journal article" date="2019" name="Int. J. Syst. Evol. Microbiol.">
        <title>The Global Catalogue of Microorganisms (GCM) 10K type strain sequencing project: providing services to taxonomists for standard genome sequencing and annotation.</title>
        <authorList>
            <consortium name="The Broad Institute Genomics Platform"/>
            <consortium name="The Broad Institute Genome Sequencing Center for Infectious Disease"/>
            <person name="Wu L."/>
            <person name="Ma J."/>
        </authorList>
    </citation>
    <scope>NUCLEOTIDE SEQUENCE [LARGE SCALE GENOMIC DNA]</scope>
    <source>
        <strain evidence="2">KCTC 33676</strain>
    </source>
</reference>
<gene>
    <name evidence="1" type="ORF">ACFSUC_08340</name>
</gene>
<dbReference type="NCBIfam" id="TIGR01549">
    <property type="entry name" value="HAD-SF-IA-v1"/>
    <property type="match status" value="1"/>
</dbReference>
<dbReference type="RefSeq" id="WP_379929086.1">
    <property type="nucleotide sequence ID" value="NZ_JBHUMM010000013.1"/>
</dbReference>
<sequence length="174" mass="19827">MWKKFIPQLKVDSVFDIPLQELWQKGYRSIITDLDNTLVGARDPLATPKLLTWLKELQDAGFKVVIVSNNRETRVSEFAMPLKLPFIHKARKPLGGAFRKALNQLGSSPKETMMIGDQLLTDVFGGNRIGLYTILVNPVSMIGEGFGTRVNRRLEKLIHGRLRSRGMHWEDKNK</sequence>
<evidence type="ECO:0000313" key="1">
    <source>
        <dbReference type="EMBL" id="MFD2671612.1"/>
    </source>
</evidence>
<dbReference type="EMBL" id="JBHUMM010000013">
    <property type="protein sequence ID" value="MFD2671612.1"/>
    <property type="molecule type" value="Genomic_DNA"/>
</dbReference>
<dbReference type="InterPro" id="IPR006439">
    <property type="entry name" value="HAD-SF_hydro_IA"/>
</dbReference>
<dbReference type="PANTHER" id="PTHR19288">
    <property type="entry name" value="4-NITROPHENYLPHOSPHATASE-RELATED"/>
    <property type="match status" value="1"/>
</dbReference>
<name>A0ABW5R968_9BACL</name>
<dbReference type="Gene3D" id="3.40.50.1000">
    <property type="entry name" value="HAD superfamily/HAD-like"/>
    <property type="match status" value="1"/>
</dbReference>
<dbReference type="PANTHER" id="PTHR19288:SF25">
    <property type="entry name" value="PHOSPHATIDYLGLYCEROPHOSPHATASE GEP4, MITOCHONDRIAL"/>
    <property type="match status" value="1"/>
</dbReference>
<dbReference type="SUPFAM" id="SSF56784">
    <property type="entry name" value="HAD-like"/>
    <property type="match status" value="1"/>
</dbReference>
<organism evidence="1 2">
    <name type="scientific">Marinicrinis sediminis</name>
    <dbReference type="NCBI Taxonomy" id="1652465"/>
    <lineage>
        <taxon>Bacteria</taxon>
        <taxon>Bacillati</taxon>
        <taxon>Bacillota</taxon>
        <taxon>Bacilli</taxon>
        <taxon>Bacillales</taxon>
        <taxon>Paenibacillaceae</taxon>
    </lineage>
</organism>
<dbReference type="Proteomes" id="UP001597497">
    <property type="component" value="Unassembled WGS sequence"/>
</dbReference>
<evidence type="ECO:0000313" key="2">
    <source>
        <dbReference type="Proteomes" id="UP001597497"/>
    </source>
</evidence>
<dbReference type="Pfam" id="PF13242">
    <property type="entry name" value="Hydrolase_like"/>
    <property type="match status" value="1"/>
</dbReference>
<protein>
    <submittedName>
        <fullName evidence="1">YqeG family HAD IIIA-type phosphatase</fullName>
    </submittedName>
</protein>
<dbReference type="InterPro" id="IPR023214">
    <property type="entry name" value="HAD_sf"/>
</dbReference>
<keyword evidence="2" id="KW-1185">Reference proteome</keyword>
<proteinExistence type="predicted"/>
<dbReference type="InterPro" id="IPR036412">
    <property type="entry name" value="HAD-like_sf"/>
</dbReference>
<comment type="caution">
    <text evidence="1">The sequence shown here is derived from an EMBL/GenBank/DDBJ whole genome shotgun (WGS) entry which is preliminary data.</text>
</comment>
<dbReference type="NCBIfam" id="TIGR01662">
    <property type="entry name" value="HAD-SF-IIIA"/>
    <property type="match status" value="1"/>
</dbReference>